<dbReference type="SUPFAM" id="SSF52091">
    <property type="entry name" value="SpoIIaa-like"/>
    <property type="match status" value="1"/>
</dbReference>
<dbReference type="CDD" id="cd07041">
    <property type="entry name" value="STAS_RsbR_RsbS_like"/>
    <property type="match status" value="1"/>
</dbReference>
<organism evidence="3 4">
    <name type="scientific">Peribacillus deserti</name>
    <dbReference type="NCBI Taxonomy" id="673318"/>
    <lineage>
        <taxon>Bacteria</taxon>
        <taxon>Bacillati</taxon>
        <taxon>Bacillota</taxon>
        <taxon>Bacilli</taxon>
        <taxon>Bacillales</taxon>
        <taxon>Bacillaceae</taxon>
        <taxon>Peribacillus</taxon>
    </lineage>
</organism>
<dbReference type="EMBL" id="JAFBFI010000002">
    <property type="protein sequence ID" value="MBM7691450.1"/>
    <property type="molecule type" value="Genomic_DNA"/>
</dbReference>
<keyword evidence="1" id="KW-0597">Phosphoprotein</keyword>
<dbReference type="Pfam" id="PF01740">
    <property type="entry name" value="STAS"/>
    <property type="match status" value="1"/>
</dbReference>
<dbReference type="InterPro" id="IPR051932">
    <property type="entry name" value="Bact_StressResp_Reg"/>
</dbReference>
<dbReference type="RefSeq" id="WP_204538957.1">
    <property type="nucleotide sequence ID" value="NZ_JAFBFI010000002.1"/>
</dbReference>
<gene>
    <name evidence="3" type="ORF">JOC77_000855</name>
</gene>
<dbReference type="Gene3D" id="3.30.750.24">
    <property type="entry name" value="STAS domain"/>
    <property type="match status" value="1"/>
</dbReference>
<dbReference type="PANTHER" id="PTHR33745">
    <property type="entry name" value="RSBT ANTAGONIST PROTEIN RSBS-RELATED"/>
    <property type="match status" value="1"/>
</dbReference>
<reference evidence="3 4" key="1">
    <citation type="submission" date="2021-01" db="EMBL/GenBank/DDBJ databases">
        <title>Genomic Encyclopedia of Type Strains, Phase IV (KMG-IV): sequencing the most valuable type-strain genomes for metagenomic binning, comparative biology and taxonomic classification.</title>
        <authorList>
            <person name="Goeker M."/>
        </authorList>
    </citation>
    <scope>NUCLEOTIDE SEQUENCE [LARGE SCALE GENOMIC DNA]</scope>
    <source>
        <strain evidence="3 4">DSM 105482</strain>
    </source>
</reference>
<dbReference type="InterPro" id="IPR036513">
    <property type="entry name" value="STAS_dom_sf"/>
</dbReference>
<dbReference type="Proteomes" id="UP000823486">
    <property type="component" value="Unassembled WGS sequence"/>
</dbReference>
<dbReference type="PANTHER" id="PTHR33745:SF3">
    <property type="entry name" value="RSBT CO-ANTAGONIST PROTEIN RSBRC"/>
    <property type="match status" value="1"/>
</dbReference>
<accession>A0ABS2QEN2</accession>
<name>A0ABS2QEN2_9BACI</name>
<protein>
    <submittedName>
        <fullName evidence="3">Anti-anti-sigma regulatory factor</fullName>
    </submittedName>
</protein>
<evidence type="ECO:0000313" key="3">
    <source>
        <dbReference type="EMBL" id="MBM7691450.1"/>
    </source>
</evidence>
<dbReference type="PROSITE" id="PS50801">
    <property type="entry name" value="STAS"/>
    <property type="match status" value="1"/>
</dbReference>
<evidence type="ECO:0000259" key="2">
    <source>
        <dbReference type="PROSITE" id="PS50801"/>
    </source>
</evidence>
<keyword evidence="4" id="KW-1185">Reference proteome</keyword>
<comment type="caution">
    <text evidence="3">The sequence shown here is derived from an EMBL/GenBank/DDBJ whole genome shotgun (WGS) entry which is preliminary data.</text>
</comment>
<evidence type="ECO:0000256" key="1">
    <source>
        <dbReference type="ARBA" id="ARBA00022553"/>
    </source>
</evidence>
<proteinExistence type="predicted"/>
<feature type="domain" description="STAS" evidence="2">
    <location>
        <begin position="4"/>
        <end position="115"/>
    </location>
</feature>
<dbReference type="InterPro" id="IPR002645">
    <property type="entry name" value="STAS_dom"/>
</dbReference>
<sequence length="122" mass="13502">MELSVPVIPLTKGVGVLPLIRKIDIDRAQLLMEQSLKHAVQLKLTYLIFDLSGVPLVDTMAAQQIFHVIQSLQLIGVKTILTGIRPEIARTMVSLGTNKEEILVKASLEQALKHTQSIKQLI</sequence>
<evidence type="ECO:0000313" key="4">
    <source>
        <dbReference type="Proteomes" id="UP000823486"/>
    </source>
</evidence>